<proteinExistence type="predicted"/>
<evidence type="ECO:0000313" key="3">
    <source>
        <dbReference type="Proteomes" id="UP000034854"/>
    </source>
</evidence>
<dbReference type="Proteomes" id="UP000034854">
    <property type="component" value="Unassembled WGS sequence"/>
</dbReference>
<reference evidence="2 3" key="1">
    <citation type="journal article" date="2015" name="Nature">
        <title>rRNA introns, odd ribosomes, and small enigmatic genomes across a large radiation of phyla.</title>
        <authorList>
            <person name="Brown C.T."/>
            <person name="Hug L.A."/>
            <person name="Thomas B.C."/>
            <person name="Sharon I."/>
            <person name="Castelle C.J."/>
            <person name="Singh A."/>
            <person name="Wilkins M.J."/>
            <person name="Williams K.H."/>
            <person name="Banfield J.F."/>
        </authorList>
    </citation>
    <scope>NUCLEOTIDE SEQUENCE [LARGE SCALE GENOMIC DNA]</scope>
</reference>
<organism evidence="2 3">
    <name type="scientific">Candidatus Curtissbacteria bacterium GW2011_GWA1_41_11</name>
    <dbReference type="NCBI Taxonomy" id="1618409"/>
    <lineage>
        <taxon>Bacteria</taxon>
        <taxon>Candidatus Curtissiibacteriota</taxon>
    </lineage>
</organism>
<feature type="region of interest" description="Disordered" evidence="1">
    <location>
        <begin position="1"/>
        <end position="77"/>
    </location>
</feature>
<evidence type="ECO:0000313" key="2">
    <source>
        <dbReference type="EMBL" id="KKR88012.1"/>
    </source>
</evidence>
<sequence>MFMDGDDQNQDAPADDLQSGGTGGSQPADAPAAPVIGESPAPDAPDEGGSEPAGDTPPATEPTPDSAPAGDESNPTS</sequence>
<protein>
    <submittedName>
        <fullName evidence="2">Uncharacterized protein</fullName>
    </submittedName>
</protein>
<comment type="caution">
    <text evidence="2">The sequence shown here is derived from an EMBL/GenBank/DDBJ whole genome shotgun (WGS) entry which is preliminary data.</text>
</comment>
<evidence type="ECO:0000256" key="1">
    <source>
        <dbReference type="SAM" id="MobiDB-lite"/>
    </source>
</evidence>
<name>A0A0G0XK01_9BACT</name>
<dbReference type="AlphaFoldDB" id="A0A0G0XK01"/>
<accession>A0A0G0XK01</accession>
<dbReference type="EMBL" id="LCAG01000001">
    <property type="protein sequence ID" value="KKR88012.1"/>
    <property type="molecule type" value="Genomic_DNA"/>
</dbReference>
<gene>
    <name evidence="2" type="ORF">UU34_C0001G0009</name>
</gene>